<proteinExistence type="predicted"/>
<accession>A0A239KCM9</accession>
<dbReference type="Gene3D" id="3.40.50.620">
    <property type="entry name" value="HUPs"/>
    <property type="match status" value="1"/>
</dbReference>
<dbReference type="SUPFAM" id="SSF52402">
    <property type="entry name" value="Adenine nucleotide alpha hydrolases-like"/>
    <property type="match status" value="1"/>
</dbReference>
<dbReference type="InterPro" id="IPR001962">
    <property type="entry name" value="Asn_synthase"/>
</dbReference>
<evidence type="ECO:0000313" key="6">
    <source>
        <dbReference type="Proteomes" id="UP000198339"/>
    </source>
</evidence>
<evidence type="ECO:0000256" key="2">
    <source>
        <dbReference type="ARBA" id="ARBA00012737"/>
    </source>
</evidence>
<comment type="pathway">
    <text evidence="1">Amino-acid biosynthesis; L-asparagine biosynthesis; L-asparagine from L-aspartate (L-Gln route): step 1/1.</text>
</comment>
<evidence type="ECO:0000313" key="5">
    <source>
        <dbReference type="EMBL" id="SNT15498.1"/>
    </source>
</evidence>
<dbReference type="PANTHER" id="PTHR43284">
    <property type="entry name" value="ASPARAGINE SYNTHETASE (GLUTAMINE-HYDROLYZING)"/>
    <property type="match status" value="1"/>
</dbReference>
<dbReference type="EMBL" id="FZPA01000013">
    <property type="protein sequence ID" value="SNT15498.1"/>
    <property type="molecule type" value="Genomic_DNA"/>
</dbReference>
<feature type="domain" description="Asparagine synthetase" evidence="4">
    <location>
        <begin position="231"/>
        <end position="567"/>
    </location>
</feature>
<dbReference type="OrthoDB" id="7053173at2"/>
<dbReference type="GO" id="GO:0004066">
    <property type="term" value="F:asparagine synthase (glutamine-hydrolyzing) activity"/>
    <property type="evidence" value="ECO:0007669"/>
    <property type="project" value="UniProtKB-EC"/>
</dbReference>
<dbReference type="SUPFAM" id="SSF56235">
    <property type="entry name" value="N-terminal nucleophile aminohydrolases (Ntn hydrolases)"/>
    <property type="match status" value="1"/>
</dbReference>
<comment type="catalytic activity">
    <reaction evidence="3">
        <text>L-aspartate + L-glutamine + ATP + H2O = L-asparagine + L-glutamate + AMP + diphosphate + H(+)</text>
        <dbReference type="Rhea" id="RHEA:12228"/>
        <dbReference type="ChEBI" id="CHEBI:15377"/>
        <dbReference type="ChEBI" id="CHEBI:15378"/>
        <dbReference type="ChEBI" id="CHEBI:29985"/>
        <dbReference type="ChEBI" id="CHEBI:29991"/>
        <dbReference type="ChEBI" id="CHEBI:30616"/>
        <dbReference type="ChEBI" id="CHEBI:33019"/>
        <dbReference type="ChEBI" id="CHEBI:58048"/>
        <dbReference type="ChEBI" id="CHEBI:58359"/>
        <dbReference type="ChEBI" id="CHEBI:456215"/>
        <dbReference type="EC" id="6.3.5.4"/>
    </reaction>
</comment>
<evidence type="ECO:0000259" key="4">
    <source>
        <dbReference type="Pfam" id="PF00733"/>
    </source>
</evidence>
<keyword evidence="6" id="KW-1185">Reference proteome</keyword>
<reference evidence="5 6" key="1">
    <citation type="submission" date="2017-06" db="EMBL/GenBank/DDBJ databases">
        <authorList>
            <person name="Kim H.J."/>
            <person name="Triplett B.A."/>
        </authorList>
    </citation>
    <scope>NUCLEOTIDE SEQUENCE [LARGE SCALE GENOMIC DNA]</scope>
    <source>
        <strain evidence="5 6">DS15</strain>
    </source>
</reference>
<organism evidence="5 6">
    <name type="scientific">Sphingopyxis indica</name>
    <dbReference type="NCBI Taxonomy" id="436663"/>
    <lineage>
        <taxon>Bacteria</taxon>
        <taxon>Pseudomonadati</taxon>
        <taxon>Pseudomonadota</taxon>
        <taxon>Alphaproteobacteria</taxon>
        <taxon>Sphingomonadales</taxon>
        <taxon>Sphingomonadaceae</taxon>
        <taxon>Sphingopyxis</taxon>
    </lineage>
</organism>
<dbReference type="EC" id="6.3.5.4" evidence="2"/>
<dbReference type="AlphaFoldDB" id="A0A239KCM9"/>
<dbReference type="InterPro" id="IPR051786">
    <property type="entry name" value="ASN_synthetase/amidase"/>
</dbReference>
<dbReference type="Pfam" id="PF00733">
    <property type="entry name" value="Asn_synthase"/>
    <property type="match status" value="1"/>
</dbReference>
<name>A0A239KCM9_9SPHN</name>
<gene>
    <name evidence="5" type="ORF">SAMN06295955_11385</name>
</gene>
<sequence length="576" mass="62903">MAGGFQIEIERQVGSEFSARSGAMRPPTFAYAGVRLWSDEPMIQIDPQTIIIGHLFSRGPPSRRIVSLSPGEGQRLAADKARLLLDGYWGGYLMVRIDEAGAVRILRDPSGALPCYFLCEADRITLAGDIADLASPAPGQVDFEEIARVIASGDARGRRTCLKGIDELIAGECLVIDRSHVSIKPWWSPWDHIDPPPEMNFPEAAVRLRETITDCVGTWASCFSSILLGSSGGLDSSIVAATAAPTAGRLTCLTLFGPDFDGDERRYAAALADFLGLDLREASREIEDVDITRTARPHHPWPVVPLGAQTNDAIHRRLQQELSIDAHFSGNGGDGILCSIRSAVPFLDRFLAEGPSSALSDTLRDICVLTGADKITVLRHAWRRYRRDGGRHGVQYSASGLCADVVARIETNGAMHPWLAAPDDVLPGKTVHTAYLMRTQQGVELYPRAVSPPHIAPLLSQPIVELCLSIPTWMWISGGLNRAVARKAFEGRLPAIITRRTHKGGPGGFDLAIYRRNRAALLEHLRGGLLVDAGIVDTTLLDEPEDRSWRGTERIQHILALGAAESWARWWSAPRI</sequence>
<evidence type="ECO:0000256" key="1">
    <source>
        <dbReference type="ARBA" id="ARBA00005187"/>
    </source>
</evidence>
<dbReference type="InterPro" id="IPR029055">
    <property type="entry name" value="Ntn_hydrolases_N"/>
</dbReference>
<protein>
    <recommendedName>
        <fullName evidence="2">asparagine synthase (glutamine-hydrolyzing)</fullName>
        <ecNumber evidence="2">6.3.5.4</ecNumber>
    </recommendedName>
</protein>
<evidence type="ECO:0000256" key="3">
    <source>
        <dbReference type="ARBA" id="ARBA00048741"/>
    </source>
</evidence>
<dbReference type="Proteomes" id="UP000198339">
    <property type="component" value="Unassembled WGS sequence"/>
</dbReference>
<dbReference type="GO" id="GO:0006529">
    <property type="term" value="P:asparagine biosynthetic process"/>
    <property type="evidence" value="ECO:0007669"/>
    <property type="project" value="InterPro"/>
</dbReference>
<dbReference type="PANTHER" id="PTHR43284:SF1">
    <property type="entry name" value="ASPARAGINE SYNTHETASE"/>
    <property type="match status" value="1"/>
</dbReference>
<dbReference type="InterPro" id="IPR014729">
    <property type="entry name" value="Rossmann-like_a/b/a_fold"/>
</dbReference>